<sequence>MREFKVGDYTYRAISADDVFQKTRLSRAHPPWYVVPGSSAGEWVLYWHCRARYMVDVTQTRPHSPIDRLRFRLQRAWARVAGRRSQRGRDYTTCKDCWYFSRRELDTFVLLLASWSNEKLADFMFDWMTLVNQRDVLLGDHDFVLPIPDWPFGLAKALGGFRYFGRKDGALYLTETHPELVDPTAD</sequence>
<evidence type="ECO:0000313" key="1">
    <source>
        <dbReference type="EMBL" id="QFG03685.1"/>
    </source>
</evidence>
<evidence type="ECO:0000313" key="2">
    <source>
        <dbReference type="Proteomes" id="UP000326331"/>
    </source>
</evidence>
<dbReference type="EMBL" id="CP042829">
    <property type="protein sequence ID" value="QFG03685.1"/>
    <property type="molecule type" value="Genomic_DNA"/>
</dbReference>
<reference evidence="1 2" key="2">
    <citation type="submission" date="2019-10" db="EMBL/GenBank/DDBJ databases">
        <title>Thermopilla bonchosmolovskayae gen. nov., sp. nov., a moderately thermophilic Chloroflexi bacterium from a Chukotka hot spring (Arctic, Russia), representing a novel classis Thermopillaia, which include previously uncultivated lineage OLB14.</title>
        <authorList>
            <person name="Kochetkova T.V."/>
            <person name="Zayulina K.S."/>
            <person name="Zhigarkov V.S."/>
            <person name="Minaev N.V."/>
            <person name="Novikov A."/>
            <person name="Toshchakov S.V."/>
            <person name="Elcheninov A.G."/>
            <person name="Kublanov I.V."/>
        </authorList>
    </citation>
    <scope>NUCLEOTIDE SEQUENCE [LARGE SCALE GENOMIC DNA]</scope>
    <source>
        <strain evidence="1 2">3753O</strain>
    </source>
</reference>
<organism evidence="1 2">
    <name type="scientific">Tepidiforma bonchosmolovskayae</name>
    <dbReference type="NCBI Taxonomy" id="2601677"/>
    <lineage>
        <taxon>Bacteria</taxon>
        <taxon>Bacillati</taxon>
        <taxon>Chloroflexota</taxon>
        <taxon>Tepidiformia</taxon>
        <taxon>Tepidiformales</taxon>
        <taxon>Tepidiformaceae</taxon>
        <taxon>Tepidiforma</taxon>
    </lineage>
</organism>
<dbReference type="Proteomes" id="UP000326331">
    <property type="component" value="Chromosome"/>
</dbReference>
<protein>
    <submittedName>
        <fullName evidence="1">Uncharacterized protein</fullName>
    </submittedName>
</protein>
<proteinExistence type="predicted"/>
<keyword evidence="2" id="KW-1185">Reference proteome</keyword>
<name>A0ABX6C612_9CHLR</name>
<accession>A0ABX6C612</accession>
<reference evidence="1 2" key="1">
    <citation type="submission" date="2019-08" db="EMBL/GenBank/DDBJ databases">
        <authorList>
            <person name="Toschakov S.V."/>
        </authorList>
    </citation>
    <scope>NUCLEOTIDE SEQUENCE [LARGE SCALE GENOMIC DNA]</scope>
    <source>
        <strain evidence="1 2">3753O</strain>
    </source>
</reference>
<dbReference type="RefSeq" id="WP_158067636.1">
    <property type="nucleotide sequence ID" value="NZ_CP042829.1"/>
</dbReference>
<gene>
    <name evidence="1" type="ORF">Tbon_10385</name>
</gene>